<dbReference type="PANTHER" id="PTHR10663">
    <property type="entry name" value="GUANYL-NUCLEOTIDE EXCHANGE FACTOR"/>
    <property type="match status" value="1"/>
</dbReference>
<dbReference type="Gene3D" id="1.10.220.20">
    <property type="match status" value="1"/>
</dbReference>
<dbReference type="Pfam" id="PF00169">
    <property type="entry name" value="PH"/>
    <property type="match status" value="1"/>
</dbReference>
<dbReference type="InterPro" id="IPR035999">
    <property type="entry name" value="Sec7_dom_sf"/>
</dbReference>
<dbReference type="InterPro" id="IPR001849">
    <property type="entry name" value="PH_domain"/>
</dbReference>
<dbReference type="Proteomes" id="UP001152795">
    <property type="component" value="Unassembled WGS sequence"/>
</dbReference>
<dbReference type="FunFam" id="1.10.1000.11:FF:000002">
    <property type="entry name" value="Cytohesin 1"/>
    <property type="match status" value="1"/>
</dbReference>
<dbReference type="PROSITE" id="PS50003">
    <property type="entry name" value="PH_DOMAIN"/>
    <property type="match status" value="1"/>
</dbReference>
<sequence>MGSETKSPSARVDSMEVDNLSDKLTEDEMKLLAELRRQKAIILAEIQQLKTEINEVQSEIESVEQPDEGNNSKQIAIGRKKFNMDPKKGIEYLVTNELLNNTPEDIARFLLDEDTLNKTMIGDYLGENKEPMLSVLQCFVDFQNFKDLLLVDALRTFLWSFRLPGEAQKIDRMMECFAKKYCDQNEGVFTSTDTCYVLSFSVIMLNTSLHNPSVKDKPTVEKFITMNRGINCGGDLPKDLLISLYENIKKEAFKVPEDDGSDITRTFFNPDNEGFLTKEGGHHKNWKKRYFILKDNCLYYFKDIKDKEPRGIIPLENLQVREINNDKKPFCFEISARETGGMIKACKTDSEGKVVEGTV</sequence>
<dbReference type="SMART" id="SM00233">
    <property type="entry name" value="PH"/>
    <property type="match status" value="1"/>
</dbReference>
<dbReference type="FunFam" id="2.30.29.30:FF:000286">
    <property type="entry name" value="PH-protein kinase domain containing protein"/>
    <property type="match status" value="1"/>
</dbReference>
<dbReference type="PANTHER" id="PTHR10663:SF402">
    <property type="entry name" value="MIP16918P"/>
    <property type="match status" value="1"/>
</dbReference>
<dbReference type="GO" id="GO:0005085">
    <property type="term" value="F:guanyl-nucleotide exchange factor activity"/>
    <property type="evidence" value="ECO:0007669"/>
    <property type="project" value="InterPro"/>
</dbReference>
<organism evidence="1 2">
    <name type="scientific">Paramuricea clavata</name>
    <name type="common">Red gorgonian</name>
    <name type="synonym">Violescent sea-whip</name>
    <dbReference type="NCBI Taxonomy" id="317549"/>
    <lineage>
        <taxon>Eukaryota</taxon>
        <taxon>Metazoa</taxon>
        <taxon>Cnidaria</taxon>
        <taxon>Anthozoa</taxon>
        <taxon>Octocorallia</taxon>
        <taxon>Malacalcyonacea</taxon>
        <taxon>Plexauridae</taxon>
        <taxon>Paramuricea</taxon>
    </lineage>
</organism>
<accession>A0A7D9HXW5</accession>
<dbReference type="PROSITE" id="PS50190">
    <property type="entry name" value="SEC7"/>
    <property type="match status" value="1"/>
</dbReference>
<keyword evidence="2" id="KW-1185">Reference proteome</keyword>
<dbReference type="AlphaFoldDB" id="A0A7D9HXW5"/>
<reference evidence="1" key="1">
    <citation type="submission" date="2020-04" db="EMBL/GenBank/DDBJ databases">
        <authorList>
            <person name="Alioto T."/>
            <person name="Alioto T."/>
            <person name="Gomez Garrido J."/>
        </authorList>
    </citation>
    <scope>NUCLEOTIDE SEQUENCE</scope>
    <source>
        <strain evidence="1">A484AB</strain>
    </source>
</reference>
<dbReference type="InterPro" id="IPR000904">
    <property type="entry name" value="Sec7_dom"/>
</dbReference>
<dbReference type="SUPFAM" id="SSF48425">
    <property type="entry name" value="Sec7 domain"/>
    <property type="match status" value="1"/>
</dbReference>
<dbReference type="Gene3D" id="2.30.29.30">
    <property type="entry name" value="Pleckstrin-homology domain (PH domain)/Phosphotyrosine-binding domain (PTB)"/>
    <property type="match status" value="1"/>
</dbReference>
<name>A0A7D9HXW5_PARCT</name>
<dbReference type="Pfam" id="PF01369">
    <property type="entry name" value="Sec7"/>
    <property type="match status" value="1"/>
</dbReference>
<evidence type="ECO:0000313" key="1">
    <source>
        <dbReference type="EMBL" id="CAB3996419.1"/>
    </source>
</evidence>
<proteinExistence type="predicted"/>
<comment type="caution">
    <text evidence="1">The sequence shown here is derived from an EMBL/GenBank/DDBJ whole genome shotgun (WGS) entry which is preliminary data.</text>
</comment>
<evidence type="ECO:0000313" key="2">
    <source>
        <dbReference type="Proteomes" id="UP001152795"/>
    </source>
</evidence>
<dbReference type="SMART" id="SM00222">
    <property type="entry name" value="Sec7"/>
    <property type="match status" value="1"/>
</dbReference>
<dbReference type="InterPro" id="IPR011993">
    <property type="entry name" value="PH-like_dom_sf"/>
</dbReference>
<dbReference type="OrthoDB" id="430364at2759"/>
<dbReference type="EMBL" id="CACRXK020002865">
    <property type="protein sequence ID" value="CAB3996419.1"/>
    <property type="molecule type" value="Genomic_DNA"/>
</dbReference>
<gene>
    <name evidence="1" type="ORF">PACLA_8A048302</name>
</gene>
<dbReference type="GO" id="GO:0032012">
    <property type="term" value="P:regulation of ARF protein signal transduction"/>
    <property type="evidence" value="ECO:0007669"/>
    <property type="project" value="InterPro"/>
</dbReference>
<dbReference type="InterPro" id="IPR023394">
    <property type="entry name" value="Sec7_C_sf"/>
</dbReference>
<dbReference type="CDD" id="cd00171">
    <property type="entry name" value="Sec7"/>
    <property type="match status" value="1"/>
</dbReference>
<dbReference type="Gene3D" id="1.10.1000.11">
    <property type="entry name" value="Arf Nucleotide-binding Site Opener,domain 2"/>
    <property type="match status" value="1"/>
</dbReference>
<dbReference type="SUPFAM" id="SSF50729">
    <property type="entry name" value="PH domain-like"/>
    <property type="match status" value="1"/>
</dbReference>
<protein>
    <submittedName>
        <fullName evidence="1">Cytohesin-1 isoform X2</fullName>
    </submittedName>
</protein>